<keyword evidence="3" id="KW-1185">Reference proteome</keyword>
<dbReference type="EMBL" id="QMKO01002135">
    <property type="protein sequence ID" value="RTG84623.1"/>
    <property type="molecule type" value="Genomic_DNA"/>
</dbReference>
<name>A0A430QAC1_SCHBO</name>
<protein>
    <submittedName>
        <fullName evidence="2">Uncharacterized protein</fullName>
    </submittedName>
</protein>
<sequence>MFFSIAILKIILMTMYFNYLFAYRTTTSDEEMKHYSQDELIIKKGMFLNRCCSRDYLVALNICTSEFAQHTQPLLCLFSVIPVTAICQMESEVARNAFRDASDYRTNDPYIEDLIDIWLRKCIRSKSNNPSN</sequence>
<feature type="transmembrane region" description="Helical" evidence="1">
    <location>
        <begin position="6"/>
        <end position="23"/>
    </location>
</feature>
<evidence type="ECO:0000313" key="3">
    <source>
        <dbReference type="Proteomes" id="UP000290809"/>
    </source>
</evidence>
<reference evidence="2 3" key="1">
    <citation type="journal article" date="2019" name="PLoS Pathog.">
        <title>Genome sequence of the bovine parasite Schistosoma bovis Tanzania.</title>
        <authorList>
            <person name="Oey H."/>
            <person name="Zakrzewski M."/>
            <person name="Gobert G."/>
            <person name="Gravermann K."/>
            <person name="Stoye J."/>
            <person name="Jones M."/>
            <person name="Mcmanus D."/>
            <person name="Krause L."/>
        </authorList>
    </citation>
    <scope>NUCLEOTIDE SEQUENCE [LARGE SCALE GENOMIC DNA]</scope>
    <source>
        <strain evidence="2 3">TAN1997</strain>
    </source>
</reference>
<keyword evidence="1" id="KW-0472">Membrane</keyword>
<gene>
    <name evidence="2" type="ORF">DC041_0000038</name>
</gene>
<comment type="caution">
    <text evidence="2">The sequence shown here is derived from an EMBL/GenBank/DDBJ whole genome shotgun (WGS) entry which is preliminary data.</text>
</comment>
<evidence type="ECO:0000256" key="1">
    <source>
        <dbReference type="SAM" id="Phobius"/>
    </source>
</evidence>
<keyword evidence="1" id="KW-0812">Transmembrane</keyword>
<organism evidence="2 3">
    <name type="scientific">Schistosoma bovis</name>
    <name type="common">Blood fluke</name>
    <dbReference type="NCBI Taxonomy" id="6184"/>
    <lineage>
        <taxon>Eukaryota</taxon>
        <taxon>Metazoa</taxon>
        <taxon>Spiralia</taxon>
        <taxon>Lophotrochozoa</taxon>
        <taxon>Platyhelminthes</taxon>
        <taxon>Trematoda</taxon>
        <taxon>Digenea</taxon>
        <taxon>Strigeidida</taxon>
        <taxon>Schistosomatoidea</taxon>
        <taxon>Schistosomatidae</taxon>
        <taxon>Schistosoma</taxon>
    </lineage>
</organism>
<dbReference type="Proteomes" id="UP000290809">
    <property type="component" value="Unassembled WGS sequence"/>
</dbReference>
<keyword evidence="1" id="KW-1133">Transmembrane helix</keyword>
<evidence type="ECO:0000313" key="2">
    <source>
        <dbReference type="EMBL" id="RTG84623.1"/>
    </source>
</evidence>
<proteinExistence type="predicted"/>
<dbReference type="AlphaFoldDB" id="A0A430QAC1"/>
<accession>A0A430QAC1</accession>